<accession>A0ACC0VKJ5</accession>
<evidence type="ECO:0000313" key="2">
    <source>
        <dbReference type="Proteomes" id="UP001163321"/>
    </source>
</evidence>
<proteinExistence type="predicted"/>
<reference evidence="1 2" key="1">
    <citation type="journal article" date="2022" name="bioRxiv">
        <title>The genome of the oomycete Peronosclerospora sorghi, a cosmopolitan pathogen of maize and sorghum, is inflated with dispersed pseudogenes.</title>
        <authorList>
            <person name="Fletcher K."/>
            <person name="Martin F."/>
            <person name="Isakeit T."/>
            <person name="Cavanaugh K."/>
            <person name="Magill C."/>
            <person name="Michelmore R."/>
        </authorList>
    </citation>
    <scope>NUCLEOTIDE SEQUENCE [LARGE SCALE GENOMIC DNA]</scope>
    <source>
        <strain evidence="1">P6</strain>
    </source>
</reference>
<protein>
    <submittedName>
        <fullName evidence="1">Uncharacterized protein</fullName>
    </submittedName>
</protein>
<name>A0ACC0VKJ5_9STRA</name>
<keyword evidence="2" id="KW-1185">Reference proteome</keyword>
<sequence length="219" mass="25131">MKEFIPRYKRASDVILPRVGMRSSDRRKKFPRSCKVRLDMERNALRQTFVTSVAWKQLGINPEIKFSSYAMDPFLRSVTSSSPSFGGAKLPSMLMIFHHLVVHAHVSMIHSQHEVRHFPYPVVCRPEFHQFGLHVNDISHNGTLRSRARGFAVGKIKRIDDTRAFETKTNKQGPIDLQPPAPEKHDTVRFKVATHAKRCKTRVGCDLGSCTVYRMVTFK</sequence>
<gene>
    <name evidence="1" type="ORF">PsorP6_003603</name>
</gene>
<evidence type="ECO:0000313" key="1">
    <source>
        <dbReference type="EMBL" id="KAI9906885.1"/>
    </source>
</evidence>
<comment type="caution">
    <text evidence="1">The sequence shown here is derived from an EMBL/GenBank/DDBJ whole genome shotgun (WGS) entry which is preliminary data.</text>
</comment>
<dbReference type="Proteomes" id="UP001163321">
    <property type="component" value="Chromosome 8"/>
</dbReference>
<organism evidence="1 2">
    <name type="scientific">Peronosclerospora sorghi</name>
    <dbReference type="NCBI Taxonomy" id="230839"/>
    <lineage>
        <taxon>Eukaryota</taxon>
        <taxon>Sar</taxon>
        <taxon>Stramenopiles</taxon>
        <taxon>Oomycota</taxon>
        <taxon>Peronosporomycetes</taxon>
        <taxon>Peronosporales</taxon>
        <taxon>Peronosporaceae</taxon>
        <taxon>Peronosclerospora</taxon>
    </lineage>
</organism>
<dbReference type="EMBL" id="CM047587">
    <property type="protein sequence ID" value="KAI9906885.1"/>
    <property type="molecule type" value="Genomic_DNA"/>
</dbReference>